<evidence type="ECO:0000313" key="2">
    <source>
        <dbReference type="Proteomes" id="UP000017800"/>
    </source>
</evidence>
<dbReference type="Proteomes" id="UP000017800">
    <property type="component" value="Unassembled WGS sequence"/>
</dbReference>
<proteinExistence type="predicted"/>
<keyword evidence="2" id="KW-1185">Reference proteome</keyword>
<evidence type="ECO:0000313" key="1">
    <source>
        <dbReference type="EMBL" id="GAD89657.1"/>
    </source>
</evidence>
<gene>
    <name evidence="1" type="ORF">VHA01S_024_00520</name>
</gene>
<accession>V5FL92</accession>
<name>V5FL92_9VIBR</name>
<dbReference type="AlphaFoldDB" id="V5FL92"/>
<sequence>MLDKHLPFLGGASYTHFKSPHGWRLDLIIRFRRLECGVYDSLTIKQVYFLDDKSNKSID</sequence>
<dbReference type="EMBL" id="BAUJ01000024">
    <property type="protein sequence ID" value="GAD89657.1"/>
    <property type="molecule type" value="Genomic_DNA"/>
</dbReference>
<comment type="caution">
    <text evidence="1">The sequence shown here is derived from an EMBL/GenBank/DDBJ whole genome shotgun (WGS) entry which is preliminary data.</text>
</comment>
<organism evidence="1 2">
    <name type="scientific">Vibrio halioticoli NBRC 102217</name>
    <dbReference type="NCBI Taxonomy" id="1219072"/>
    <lineage>
        <taxon>Bacteria</taxon>
        <taxon>Pseudomonadati</taxon>
        <taxon>Pseudomonadota</taxon>
        <taxon>Gammaproteobacteria</taxon>
        <taxon>Vibrionales</taxon>
        <taxon>Vibrionaceae</taxon>
        <taxon>Vibrio</taxon>
    </lineage>
</organism>
<reference evidence="1 2" key="1">
    <citation type="submission" date="2013-11" db="EMBL/GenBank/DDBJ databases">
        <title>Whole genome shotgun sequence of Vibrio halioticoli NBRC 102217.</title>
        <authorList>
            <person name="Isaki S."/>
            <person name="Kimura A."/>
            <person name="Ohji S."/>
            <person name="Hosoyama A."/>
            <person name="Fujita N."/>
            <person name="Hashimoto M."/>
            <person name="Hosoyama Y."/>
            <person name="Yamazoe A."/>
        </authorList>
    </citation>
    <scope>NUCLEOTIDE SEQUENCE [LARGE SCALE GENOMIC DNA]</scope>
    <source>
        <strain evidence="1 2">NBRC 102217</strain>
    </source>
</reference>
<protein>
    <submittedName>
        <fullName evidence="1">Uncharacterized protein</fullName>
    </submittedName>
</protein>